<dbReference type="InterPro" id="IPR017455">
    <property type="entry name" value="Znf_FYVE-rel"/>
</dbReference>
<feature type="compositionally biased region" description="Polar residues" evidence="7">
    <location>
        <begin position="689"/>
        <end position="705"/>
    </location>
</feature>
<evidence type="ECO:0000256" key="7">
    <source>
        <dbReference type="SAM" id="MobiDB-lite"/>
    </source>
</evidence>
<feature type="region of interest" description="Disordered" evidence="7">
    <location>
        <begin position="598"/>
        <end position="706"/>
    </location>
</feature>
<dbReference type="Pfam" id="PF01535">
    <property type="entry name" value="PPR"/>
    <property type="match status" value="1"/>
</dbReference>
<feature type="compositionally biased region" description="Basic and acidic residues" evidence="7">
    <location>
        <begin position="1033"/>
        <end position="1046"/>
    </location>
</feature>
<dbReference type="SUPFAM" id="SSF57903">
    <property type="entry name" value="FYVE/PHD zinc finger"/>
    <property type="match status" value="1"/>
</dbReference>
<organism evidence="9 10">
    <name type="scientific">Plasmopara halstedii</name>
    <name type="common">Downy mildew of sunflower</name>
    <dbReference type="NCBI Taxonomy" id="4781"/>
    <lineage>
        <taxon>Eukaryota</taxon>
        <taxon>Sar</taxon>
        <taxon>Stramenopiles</taxon>
        <taxon>Oomycota</taxon>
        <taxon>Peronosporomycetes</taxon>
        <taxon>Peronosporales</taxon>
        <taxon>Peronosporaceae</taxon>
        <taxon>Plasmopara</taxon>
    </lineage>
</organism>
<dbReference type="SUPFAM" id="SSF55781">
    <property type="entry name" value="GAF domain-like"/>
    <property type="match status" value="1"/>
</dbReference>
<dbReference type="PROSITE" id="PS00018">
    <property type="entry name" value="EF_HAND_1"/>
    <property type="match status" value="1"/>
</dbReference>
<dbReference type="PANTHER" id="PTHR43102:SF2">
    <property type="entry name" value="GAF DOMAIN-CONTAINING PROTEIN"/>
    <property type="match status" value="1"/>
</dbReference>
<dbReference type="OrthoDB" id="47432at2759"/>
<dbReference type="InterPro" id="IPR013083">
    <property type="entry name" value="Znf_RING/FYVE/PHD"/>
</dbReference>
<feature type="compositionally biased region" description="Acidic residues" evidence="7">
    <location>
        <begin position="1499"/>
        <end position="1512"/>
    </location>
</feature>
<feature type="region of interest" description="Disordered" evidence="7">
    <location>
        <begin position="1497"/>
        <end position="1516"/>
    </location>
</feature>
<reference evidence="10" key="1">
    <citation type="submission" date="2014-09" db="EMBL/GenBank/DDBJ databases">
        <authorList>
            <person name="Sharma Rahul"/>
            <person name="Thines Marco"/>
        </authorList>
    </citation>
    <scope>NUCLEOTIDE SEQUENCE [LARGE SCALE GENOMIC DNA]</scope>
</reference>
<dbReference type="InterPro" id="IPR002885">
    <property type="entry name" value="PPR_rpt"/>
</dbReference>
<feature type="compositionally biased region" description="Polar residues" evidence="7">
    <location>
        <begin position="667"/>
        <end position="679"/>
    </location>
</feature>
<feature type="repeat" description="PPR" evidence="6">
    <location>
        <begin position="1322"/>
        <end position="1356"/>
    </location>
</feature>
<dbReference type="EMBL" id="CCYD01000645">
    <property type="protein sequence ID" value="CEG42546.1"/>
    <property type="molecule type" value="Genomic_DNA"/>
</dbReference>
<feature type="region of interest" description="Disordered" evidence="7">
    <location>
        <begin position="171"/>
        <end position="192"/>
    </location>
</feature>
<dbReference type="Gene3D" id="1.25.40.10">
    <property type="entry name" value="Tetratricopeptide repeat domain"/>
    <property type="match status" value="4"/>
</dbReference>
<dbReference type="STRING" id="4781.A0A0P1AMU8"/>
<feature type="repeat" description="PPR" evidence="6">
    <location>
        <begin position="1394"/>
        <end position="1428"/>
    </location>
</feature>
<keyword evidence="1" id="KW-0479">Metal-binding</keyword>
<sequence>MWANSSLISESGDSTRGVRLTCDPKQRRMTIERETNDPSGWNLQLSDQELVSDLLATLPKLKAAVDDHENRAPNWLRKSKSGDPVEVYELLPTRDGKGDDMDLVHSVVATIEIECHLNEVLNVLTSHKTNHDLEASMRAIIPKKKVRHGEVLLQPHATTLDGAPVRRIQQSSRGHYGKVYDQSDGDDDDESERKVLVSVSMTRFKSKRRLDVRGRLRNRHQRLQKLCLATLTHQFVGKQRAVHVIKTLPRSVHDQLAPIEEKLQSRSVLGSGLRGLDHISVGFDIQTRTVHCIGARGAAQSTRIIAHGYASITPPEQFGQQQQRTMTSYSPSELAHYRSTHINAEAKHVIELLTTSLMQFERVIRRRRLGLQTFIKIKPGDRDARRHSLQTCDVCNNHFSILRREHDCQLCGHVCCGECSKLYEVEGNVGQVSKKRLCVRCITNVDSCVFEDEDFMTALGPAVIDDDTDRDNDDEHESEHQEYDRRDDNYTCGSVGSTVTCSEFESGDSPDDVSTEFYGDSTLERSRALQTLDRLVNAQAQVRHQPNYLKRSRLTQSQLYQSHTQLSESNWSQSQSQFQQSHSRYRQTPNLYRDHTRDTQLTQSQLSHSQFHSSRETHLTQSQLSQSQYRAQTYRDTQLTQSQLNQSQSRFHDSHLTQSQLSQSQSHFRGTNLTESQVGHSKRNFPESHYTQSQSNHQFHQSRYRQGQYDDSIVAQLRVDVEDHLKRTLRATLQETKKNCAGADESQFSIAPLERDYQLEFDGSQTMSPSHPLPPKPLPAQERRRLHYVISSGALSPTYDRSALNMLAQIAATHLMCPIGYLTLIDQSTQYVVGLHPPGAISMSLPREESMCSYTIYHERPLVVKNALNDIRFSHMGFVSQTGLRFYAGFPIRAPDGAVVATICAADYKPHKYISAKQYAEMEALADLASTLIVTPDIVNSSLPDTPKMMSALLRINAAQRLHVASLFPKPGSHLSHILYPLSSPLNVREISQSRMLLKRKGGASAFVVKTSNWNRSKGNKSHNALNTKQKLKKDTAPHRTHQERTHELKVAQRINEHNAKEWAALERDSELTSKLDDVYDYLNNSGAISDYIYAPEPSLADVDHLDALHKLNAIAQGDPNTMKEVKETQLTSNGDLEVAGNEEVQHELTVDDYNFLLRVYALKGLHKEANALLTRMEKNLESIAVENTVVHVKPTDNTELELLDALLSVPHVISPDAKSYMLYATALGENGHAAHAVRVIGRMKERGIKPTVAVYNAVMRACTKAKRLPWAYNVMEKMQVSGFVPDRASFTILMNAAICEGDLDKAFETFHLMRTHVTEPDEVAFSCLINGFAREGRVERALNLYEDLLECGLTPSLVTFNTLMNACAKSHYYAHKALDFYYEMQELYDYRPDLYSYTTVLHACAKHGDFIQAEQIISHMERHHVPMTEFVYNTLFNVYARAQLRTIVNKAPRNQKALIQPEPVYQEPLEWDDEGNEIDLTRPGKETFSFENANYDASLDEDDAEEDEMNESESYKLKPEALAQVERLRQKDQAEFDKLKNAETTNLVKTERSMEVYGEEDKKLFADSEESLNFELIPMDLSDFGKFQTLNIKRAEARFHEMTFEKGLNPSVITLNSMISVYANALRLRSAEVFLKDTFSKFDLKPNEFTYRTMMQMYVRAKRTMQAEQLIELVRSEIDSGDLEADDVTFGLLVDHYARKRLMRRALTTLEEADTLGLQLQEKHLKKIRALTENYGIFSDLIPEDPNAVLLAGSRHKLMEKRKLVEYICSFAYDPKLSPDIKQEVKQRSKKTGIVEVDRLLDLQMSLMLSYHDYRSISKGSWCKSRSLLAILSAMLSSSQFLMFAQDTSENVNGYTLLEYIHQLQLLLRVARFVHERSAQPGGIQNETLSEKSYIGLITEMIEASSHELVVNCSRFVEFYRLMDKTLRERYDIQKNLFLPQRIRNIHRQYLQLDRDSNGMLSMIELKEYGKKRAFNSTGYEPTHDLTDAFVTQVFAEVLVFNDELDYHAYLDFTLIMSDRESAAALRFFWSVLDFQKQGYLDAFTLDYFLRSLLEKIFAHEGREDAPTVDRLRMQIFDVVAPICPGRITWQDLQRCKLGHGVVRFITDYVGYRKFEDCGGCFPS</sequence>
<dbReference type="Pfam" id="PF01590">
    <property type="entry name" value="GAF"/>
    <property type="match status" value="1"/>
</dbReference>
<feature type="compositionally biased region" description="Low complexity" evidence="7">
    <location>
        <begin position="599"/>
        <end position="612"/>
    </location>
</feature>
<dbReference type="InterPro" id="IPR000306">
    <property type="entry name" value="Znf_FYVE"/>
</dbReference>
<evidence type="ECO:0000256" key="1">
    <source>
        <dbReference type="ARBA" id="ARBA00022723"/>
    </source>
</evidence>
<dbReference type="GeneID" id="36407867"/>
<dbReference type="InterPro" id="IPR018247">
    <property type="entry name" value="EF_Hand_1_Ca_BS"/>
</dbReference>
<dbReference type="PANTHER" id="PTHR43102">
    <property type="entry name" value="SLR1143 PROTEIN"/>
    <property type="match status" value="1"/>
</dbReference>
<dbReference type="PROSITE" id="PS51375">
    <property type="entry name" value="PPR"/>
    <property type="match status" value="5"/>
</dbReference>
<dbReference type="Gene3D" id="3.30.40.10">
    <property type="entry name" value="Zinc/RING finger domain, C3HC4 (zinc finger)"/>
    <property type="match status" value="1"/>
</dbReference>
<evidence type="ECO:0000256" key="2">
    <source>
        <dbReference type="ARBA" id="ARBA00022771"/>
    </source>
</evidence>
<feature type="compositionally biased region" description="Low complexity" evidence="7">
    <location>
        <begin position="637"/>
        <end position="649"/>
    </location>
</feature>
<accession>A0A0P1AMU8</accession>
<protein>
    <recommendedName>
        <fullName evidence="8">FYVE-type domain-containing protein</fullName>
    </recommendedName>
</protein>
<feature type="domain" description="FYVE-type" evidence="8">
    <location>
        <begin position="386"/>
        <end position="446"/>
    </location>
</feature>
<evidence type="ECO:0000313" key="9">
    <source>
        <dbReference type="EMBL" id="CEG42546.1"/>
    </source>
</evidence>
<dbReference type="InterPro" id="IPR011992">
    <property type="entry name" value="EF-hand-dom_pair"/>
</dbReference>
<dbReference type="CDD" id="cd00065">
    <property type="entry name" value="FYVE_like_SF"/>
    <property type="match status" value="1"/>
</dbReference>
<feature type="compositionally biased region" description="Acidic residues" evidence="7">
    <location>
        <begin position="464"/>
        <end position="476"/>
    </location>
</feature>
<dbReference type="Proteomes" id="UP000054928">
    <property type="component" value="Unassembled WGS sequence"/>
</dbReference>
<feature type="region of interest" description="Disordered" evidence="7">
    <location>
        <begin position="1018"/>
        <end position="1046"/>
    </location>
</feature>
<evidence type="ECO:0000256" key="6">
    <source>
        <dbReference type="PROSITE-ProRule" id="PRU00708"/>
    </source>
</evidence>
<feature type="compositionally biased region" description="Basic and acidic residues" evidence="7">
    <location>
        <begin position="477"/>
        <end position="488"/>
    </location>
</feature>
<keyword evidence="10" id="KW-1185">Reference proteome</keyword>
<feature type="repeat" description="PPR" evidence="6">
    <location>
        <begin position="1217"/>
        <end position="1251"/>
    </location>
</feature>
<dbReference type="Gene3D" id="3.30.450.40">
    <property type="match status" value="1"/>
</dbReference>
<dbReference type="SMART" id="SM00064">
    <property type="entry name" value="FYVE"/>
    <property type="match status" value="1"/>
</dbReference>
<dbReference type="RefSeq" id="XP_024578915.1">
    <property type="nucleotide sequence ID" value="XM_024728438.1"/>
</dbReference>
<dbReference type="GO" id="GO:0008270">
    <property type="term" value="F:zinc ion binding"/>
    <property type="evidence" value="ECO:0007669"/>
    <property type="project" value="UniProtKB-KW"/>
</dbReference>
<feature type="repeat" description="PPR" evidence="6">
    <location>
        <begin position="1287"/>
        <end position="1321"/>
    </location>
</feature>
<dbReference type="Pfam" id="PF13041">
    <property type="entry name" value="PPR_2"/>
    <property type="match status" value="3"/>
</dbReference>
<feature type="repeat" description="PPR" evidence="6">
    <location>
        <begin position="1252"/>
        <end position="1286"/>
    </location>
</feature>
<dbReference type="Pfam" id="PF01363">
    <property type="entry name" value="FYVE"/>
    <property type="match status" value="1"/>
</dbReference>
<evidence type="ECO:0000259" key="8">
    <source>
        <dbReference type="PROSITE" id="PS50178"/>
    </source>
</evidence>
<dbReference type="NCBIfam" id="TIGR00756">
    <property type="entry name" value="PPR"/>
    <property type="match status" value="5"/>
</dbReference>
<keyword evidence="3" id="KW-0862">Zinc</keyword>
<keyword evidence="4" id="KW-0106">Calcium</keyword>
<proteinExistence type="predicted"/>
<dbReference type="InterPro" id="IPR003018">
    <property type="entry name" value="GAF"/>
</dbReference>
<evidence type="ECO:0000256" key="3">
    <source>
        <dbReference type="ARBA" id="ARBA00022833"/>
    </source>
</evidence>
<evidence type="ECO:0000313" key="10">
    <source>
        <dbReference type="Proteomes" id="UP000054928"/>
    </source>
</evidence>
<feature type="region of interest" description="Disordered" evidence="7">
    <location>
        <begin position="461"/>
        <end position="488"/>
    </location>
</feature>
<evidence type="ECO:0000256" key="5">
    <source>
        <dbReference type="PROSITE-ProRule" id="PRU00091"/>
    </source>
</evidence>
<dbReference type="Gene3D" id="2.160.20.80">
    <property type="entry name" value="E3 ubiquitin-protein ligase SopA"/>
    <property type="match status" value="1"/>
</dbReference>
<name>A0A0P1AMU8_PLAHL</name>
<dbReference type="InterPro" id="IPR011011">
    <property type="entry name" value="Znf_FYVE_PHD"/>
</dbReference>
<feature type="compositionally biased region" description="Polar residues" evidence="7">
    <location>
        <begin position="1018"/>
        <end position="1029"/>
    </location>
</feature>
<dbReference type="InterPro" id="IPR011990">
    <property type="entry name" value="TPR-like_helical_dom_sf"/>
</dbReference>
<dbReference type="Gene3D" id="1.10.238.10">
    <property type="entry name" value="EF-hand"/>
    <property type="match status" value="1"/>
</dbReference>
<dbReference type="InterPro" id="IPR029016">
    <property type="entry name" value="GAF-like_dom_sf"/>
</dbReference>
<dbReference type="SUPFAM" id="SSF47473">
    <property type="entry name" value="EF-hand"/>
    <property type="match status" value="1"/>
</dbReference>
<keyword evidence="2 5" id="KW-0863">Zinc-finger</keyword>
<dbReference type="PROSITE" id="PS50178">
    <property type="entry name" value="ZF_FYVE"/>
    <property type="match status" value="1"/>
</dbReference>
<evidence type="ECO:0000256" key="4">
    <source>
        <dbReference type="ARBA" id="ARBA00022837"/>
    </source>
</evidence>